<proteinExistence type="predicted"/>
<evidence type="ECO:0000313" key="2">
    <source>
        <dbReference type="Proteomes" id="UP000006455"/>
    </source>
</evidence>
<dbReference type="AlphaFoldDB" id="J4JUP4"/>
<name>J4JUP4_9MYCO</name>
<evidence type="ECO:0000313" key="1">
    <source>
        <dbReference type="EMBL" id="EJO87642.1"/>
    </source>
</evidence>
<protein>
    <submittedName>
        <fullName evidence="1">Uncharacterized protein</fullName>
    </submittedName>
</protein>
<organism evidence="1 2">
    <name type="scientific">Mycobacterium colombiense CECT 3035</name>
    <dbReference type="NCBI Taxonomy" id="1041522"/>
    <lineage>
        <taxon>Bacteria</taxon>
        <taxon>Bacillati</taxon>
        <taxon>Actinomycetota</taxon>
        <taxon>Actinomycetes</taxon>
        <taxon>Mycobacteriales</taxon>
        <taxon>Mycobacteriaceae</taxon>
        <taxon>Mycobacterium</taxon>
        <taxon>Mycobacterium avium complex (MAC)</taxon>
    </lineage>
</organism>
<accession>J4JUP4</accession>
<reference evidence="1 2" key="1">
    <citation type="journal article" date="2011" name="J. Bacteriol.">
        <title>Genome sequence of the Mycobacterium colombiense type strain, CECT 3035.</title>
        <authorList>
            <person name="Gonzalez-Perez M."/>
            <person name="Murcia M.I."/>
            <person name="Landsman D."/>
            <person name="Jordan I.K."/>
            <person name="Marino-Ramirez L."/>
        </authorList>
    </citation>
    <scope>NUCLEOTIDE SEQUENCE [LARGE SCALE GENOMIC DNA]</scope>
    <source>
        <strain evidence="1 2">CECT 3035</strain>
    </source>
</reference>
<comment type="caution">
    <text evidence="1">The sequence shown here is derived from an EMBL/GenBank/DDBJ whole genome shotgun (WGS) entry which is preliminary data.</text>
</comment>
<gene>
    <name evidence="1" type="ORF">MCOL_V222141</name>
</gene>
<dbReference type="Proteomes" id="UP000006455">
    <property type="component" value="Unassembled WGS sequence"/>
</dbReference>
<sequence>MFGAGGMLGLFSIGIFMPFIIDAQQSIDWVAGGSAFIM</sequence>
<dbReference type="EMBL" id="AFVW02000006">
    <property type="protein sequence ID" value="EJO87642.1"/>
    <property type="molecule type" value="Genomic_DNA"/>
</dbReference>